<evidence type="ECO:0000313" key="2">
    <source>
        <dbReference type="EMBL" id="TDC52107.1"/>
    </source>
</evidence>
<feature type="transmembrane region" description="Helical" evidence="1">
    <location>
        <begin position="221"/>
        <end position="239"/>
    </location>
</feature>
<keyword evidence="1" id="KW-1133">Transmembrane helix</keyword>
<dbReference type="AlphaFoldDB" id="A0A4R4RQF0"/>
<dbReference type="RefSeq" id="WP_131981753.1">
    <property type="nucleotide sequence ID" value="NZ_SMKL01000017.1"/>
</dbReference>
<feature type="transmembrane region" description="Helical" evidence="1">
    <location>
        <begin position="313"/>
        <end position="330"/>
    </location>
</feature>
<dbReference type="GO" id="GO:0022857">
    <property type="term" value="F:transmembrane transporter activity"/>
    <property type="evidence" value="ECO:0007669"/>
    <property type="project" value="InterPro"/>
</dbReference>
<feature type="transmembrane region" description="Helical" evidence="1">
    <location>
        <begin position="20"/>
        <end position="38"/>
    </location>
</feature>
<evidence type="ECO:0000256" key="1">
    <source>
        <dbReference type="SAM" id="Phobius"/>
    </source>
</evidence>
<feature type="transmembrane region" description="Helical" evidence="1">
    <location>
        <begin position="373"/>
        <end position="392"/>
    </location>
</feature>
<keyword evidence="1" id="KW-0472">Membrane</keyword>
<feature type="transmembrane region" description="Helical" evidence="1">
    <location>
        <begin position="245"/>
        <end position="274"/>
    </location>
</feature>
<sequence length="422" mass="43443">MSKRQSHPSALRRRLRPLQLAVTLQGILLWVPIEKLFLGEIGFDPMTIGIMTAVYAAMVPLIEIPSGVLADRWSRRSVLLVGTAGLAGAALIGGLSTGVPLYLVSAMSLGIYFAMSTGTLDAVVYDTVLEETGSSDLFERTIGRVRLIESVSLVSSSLAGGWLAGLLSLRATYFLTVPFMVLAAVALLRFREPRLHETGRPESLRCHLAQTARILGDRGHVLPIVAAIVLAAGTTSLLFEFGPLWLVALAVPAVAFGPYWAALTAAFGFAGVLAGRVRLDSPAVTSAATVLLAGTGLVLTTGATAALIVPAQVVMAVLTILAGIHLSKLLHDAVPSTVRSGVASGVSALSWMAFLPVALVAGAVIDGGGVRSAGWLVLATAVLTGVLLVGLARGSARGGVPATVSAAVAHECVSEPELVGAG</sequence>
<feature type="transmembrane region" description="Helical" evidence="1">
    <location>
        <begin position="77"/>
        <end position="95"/>
    </location>
</feature>
<feature type="transmembrane region" description="Helical" evidence="1">
    <location>
        <begin position="50"/>
        <end position="70"/>
    </location>
</feature>
<dbReference type="InterPro" id="IPR036259">
    <property type="entry name" value="MFS_trans_sf"/>
</dbReference>
<dbReference type="InterPro" id="IPR011701">
    <property type="entry name" value="MFS"/>
</dbReference>
<accession>A0A4R4RQF0</accession>
<feature type="transmembrane region" description="Helical" evidence="1">
    <location>
        <begin position="286"/>
        <end position="307"/>
    </location>
</feature>
<dbReference type="Gene3D" id="1.20.1250.20">
    <property type="entry name" value="MFS general substrate transporter like domains"/>
    <property type="match status" value="1"/>
</dbReference>
<dbReference type="InterPro" id="IPR053160">
    <property type="entry name" value="MFS_DHA3_Transporter"/>
</dbReference>
<evidence type="ECO:0000313" key="3">
    <source>
        <dbReference type="Proteomes" id="UP000295621"/>
    </source>
</evidence>
<dbReference type="Proteomes" id="UP000295621">
    <property type="component" value="Unassembled WGS sequence"/>
</dbReference>
<dbReference type="SUPFAM" id="SSF103473">
    <property type="entry name" value="MFS general substrate transporter"/>
    <property type="match status" value="1"/>
</dbReference>
<organism evidence="2 3">
    <name type="scientific">Jiangella ureilytica</name>
    <dbReference type="NCBI Taxonomy" id="2530374"/>
    <lineage>
        <taxon>Bacteria</taxon>
        <taxon>Bacillati</taxon>
        <taxon>Actinomycetota</taxon>
        <taxon>Actinomycetes</taxon>
        <taxon>Jiangellales</taxon>
        <taxon>Jiangellaceae</taxon>
        <taxon>Jiangella</taxon>
    </lineage>
</organism>
<reference evidence="2 3" key="1">
    <citation type="submission" date="2019-02" db="EMBL/GenBank/DDBJ databases">
        <title>Draft genome sequences of novel Actinobacteria.</title>
        <authorList>
            <person name="Sahin N."/>
            <person name="Ay H."/>
            <person name="Saygin H."/>
        </authorList>
    </citation>
    <scope>NUCLEOTIDE SEQUENCE [LARGE SCALE GENOMIC DNA]</scope>
    <source>
        <strain evidence="2 3">KC603</strain>
    </source>
</reference>
<gene>
    <name evidence="2" type="ORF">E1212_09710</name>
</gene>
<dbReference type="PANTHER" id="PTHR23530:SF1">
    <property type="entry name" value="PERMEASE, MAJOR FACILITATOR SUPERFAMILY-RELATED"/>
    <property type="match status" value="1"/>
</dbReference>
<proteinExistence type="predicted"/>
<dbReference type="EMBL" id="SMKL01000017">
    <property type="protein sequence ID" value="TDC52107.1"/>
    <property type="molecule type" value="Genomic_DNA"/>
</dbReference>
<keyword evidence="3" id="KW-1185">Reference proteome</keyword>
<name>A0A4R4RQF0_9ACTN</name>
<dbReference type="Pfam" id="PF07690">
    <property type="entry name" value="MFS_1"/>
    <property type="match status" value="1"/>
</dbReference>
<comment type="caution">
    <text evidence="2">The sequence shown here is derived from an EMBL/GenBank/DDBJ whole genome shotgun (WGS) entry which is preliminary data.</text>
</comment>
<dbReference type="OrthoDB" id="350307at2"/>
<dbReference type="PANTHER" id="PTHR23530">
    <property type="entry name" value="TRANSPORT PROTEIN-RELATED"/>
    <property type="match status" value="1"/>
</dbReference>
<keyword evidence="1" id="KW-0812">Transmembrane</keyword>
<feature type="transmembrane region" description="Helical" evidence="1">
    <location>
        <begin position="342"/>
        <end position="361"/>
    </location>
</feature>
<feature type="transmembrane region" description="Helical" evidence="1">
    <location>
        <begin position="171"/>
        <end position="190"/>
    </location>
</feature>
<protein>
    <submittedName>
        <fullName evidence="2">MFS transporter</fullName>
    </submittedName>
</protein>